<dbReference type="Pfam" id="PF00149">
    <property type="entry name" value="Metallophos"/>
    <property type="match status" value="1"/>
</dbReference>
<accession>A0A840SM66</accession>
<name>A0A840SM66_9RHOB</name>
<protein>
    <submittedName>
        <fullName evidence="2">Serine/threonine protein phosphatase 1</fullName>
        <ecNumber evidence="2">3.1.3.16</ecNumber>
    </submittedName>
</protein>
<dbReference type="EC" id="3.1.3.16" evidence="2"/>
<evidence type="ECO:0000313" key="2">
    <source>
        <dbReference type="EMBL" id="MBB5223077.1"/>
    </source>
</evidence>
<dbReference type="GO" id="GO:0110154">
    <property type="term" value="P:RNA decapping"/>
    <property type="evidence" value="ECO:0007669"/>
    <property type="project" value="TreeGrafter"/>
</dbReference>
<sequence>MSASYSLRRFLSEFLGASSPRPAAEGPRLFPAPEEPVCLLGDLHGRADLLERFLALRRRHFPEHRLISLGDSIDRGEASADALRLLRAESDLGAICLMGNHEEMLIEFLDDPADQGRRWLVHGGLSTLASFDLRGLPSDAGAREKARDALRVQMGSETEAWLRALPPFWRSGNLVAVHAGLDPDRPPEGQDRRNHVWGHRDFTTHSRSDGICVAYGHTVVDHAHMRAGRLALDTGAYATGKLSYALIDPAAPESERVTFAVVPR</sequence>
<reference evidence="2 3" key="1">
    <citation type="submission" date="2020-08" db="EMBL/GenBank/DDBJ databases">
        <title>Genomic Encyclopedia of Type Strains, Phase IV (KMG-IV): sequencing the most valuable type-strain genomes for metagenomic binning, comparative biology and taxonomic classification.</title>
        <authorList>
            <person name="Goeker M."/>
        </authorList>
    </citation>
    <scope>NUCLEOTIDE SEQUENCE [LARGE SCALE GENOMIC DNA]</scope>
    <source>
        <strain evidence="2 3">DSM 101730</strain>
    </source>
</reference>
<dbReference type="Gene3D" id="3.60.21.10">
    <property type="match status" value="1"/>
</dbReference>
<dbReference type="RefSeq" id="WP_184151301.1">
    <property type="nucleotide sequence ID" value="NZ_JACHFM010000003.1"/>
</dbReference>
<dbReference type="GO" id="GO:0008803">
    <property type="term" value="F:bis(5'-nucleosyl)-tetraphosphatase (symmetrical) activity"/>
    <property type="evidence" value="ECO:0007669"/>
    <property type="project" value="TreeGrafter"/>
</dbReference>
<dbReference type="InterPro" id="IPR050126">
    <property type="entry name" value="Ap4A_hydrolase"/>
</dbReference>
<dbReference type="InterPro" id="IPR029052">
    <property type="entry name" value="Metallo-depent_PP-like"/>
</dbReference>
<feature type="domain" description="Calcineurin-like phosphoesterase" evidence="1">
    <location>
        <begin position="36"/>
        <end position="219"/>
    </location>
</feature>
<dbReference type="EMBL" id="JACHFM010000003">
    <property type="protein sequence ID" value="MBB5223077.1"/>
    <property type="molecule type" value="Genomic_DNA"/>
</dbReference>
<comment type="caution">
    <text evidence="2">The sequence shown here is derived from an EMBL/GenBank/DDBJ whole genome shotgun (WGS) entry which is preliminary data.</text>
</comment>
<dbReference type="Proteomes" id="UP000549457">
    <property type="component" value="Unassembled WGS sequence"/>
</dbReference>
<dbReference type="SUPFAM" id="SSF56300">
    <property type="entry name" value="Metallo-dependent phosphatases"/>
    <property type="match status" value="1"/>
</dbReference>
<dbReference type="PANTHER" id="PTHR42850">
    <property type="entry name" value="METALLOPHOSPHOESTERASE"/>
    <property type="match status" value="1"/>
</dbReference>
<dbReference type="PANTHER" id="PTHR42850:SF4">
    <property type="entry name" value="ZINC-DEPENDENT ENDOPOLYPHOSPHATASE"/>
    <property type="match status" value="1"/>
</dbReference>
<dbReference type="GO" id="GO:0005737">
    <property type="term" value="C:cytoplasm"/>
    <property type="evidence" value="ECO:0007669"/>
    <property type="project" value="TreeGrafter"/>
</dbReference>
<keyword evidence="3" id="KW-1185">Reference proteome</keyword>
<dbReference type="AlphaFoldDB" id="A0A840SM66"/>
<proteinExistence type="predicted"/>
<organism evidence="2 3">
    <name type="scientific">Amaricoccus macauensis</name>
    <dbReference type="NCBI Taxonomy" id="57001"/>
    <lineage>
        <taxon>Bacteria</taxon>
        <taxon>Pseudomonadati</taxon>
        <taxon>Pseudomonadota</taxon>
        <taxon>Alphaproteobacteria</taxon>
        <taxon>Rhodobacterales</taxon>
        <taxon>Paracoccaceae</taxon>
        <taxon>Amaricoccus</taxon>
    </lineage>
</organism>
<dbReference type="InterPro" id="IPR004843">
    <property type="entry name" value="Calcineurin-like_PHP"/>
</dbReference>
<dbReference type="GO" id="GO:0004722">
    <property type="term" value="F:protein serine/threonine phosphatase activity"/>
    <property type="evidence" value="ECO:0007669"/>
    <property type="project" value="UniProtKB-EC"/>
</dbReference>
<keyword evidence="2" id="KW-0378">Hydrolase</keyword>
<evidence type="ECO:0000259" key="1">
    <source>
        <dbReference type="Pfam" id="PF00149"/>
    </source>
</evidence>
<evidence type="ECO:0000313" key="3">
    <source>
        <dbReference type="Proteomes" id="UP000549457"/>
    </source>
</evidence>
<gene>
    <name evidence="2" type="ORF">HNP73_003024</name>
</gene>